<dbReference type="OrthoDB" id="2656488at2"/>
<dbReference type="InterPro" id="IPR025579">
    <property type="entry name" value="DUF4357"/>
</dbReference>
<reference evidence="2 3" key="1">
    <citation type="submission" date="2019-03" db="EMBL/GenBank/DDBJ databases">
        <title>Genomic Encyclopedia of Type Strains, Phase IV (KMG-IV): sequencing the most valuable type-strain genomes for metagenomic binning, comparative biology and taxonomic classification.</title>
        <authorList>
            <person name="Goeker M."/>
        </authorList>
    </citation>
    <scope>NUCLEOTIDE SEQUENCE [LARGE SCALE GENOMIC DNA]</scope>
    <source>
        <strain evidence="2 3">DSM 15969</strain>
    </source>
</reference>
<name>A0A4R1PWM0_9FIRM</name>
<dbReference type="Proteomes" id="UP000295063">
    <property type="component" value="Unassembled WGS sequence"/>
</dbReference>
<protein>
    <submittedName>
        <fullName evidence="2">Uncharacterized protein DUF4357</fullName>
    </submittedName>
</protein>
<dbReference type="RefSeq" id="WP_132080293.1">
    <property type="nucleotide sequence ID" value="NZ_SLUI01000007.1"/>
</dbReference>
<evidence type="ECO:0000259" key="1">
    <source>
        <dbReference type="Pfam" id="PF14267"/>
    </source>
</evidence>
<organism evidence="2 3">
    <name type="scientific">Anaerospora hongkongensis</name>
    <dbReference type="NCBI Taxonomy" id="244830"/>
    <lineage>
        <taxon>Bacteria</taxon>
        <taxon>Bacillati</taxon>
        <taxon>Bacillota</taxon>
        <taxon>Negativicutes</taxon>
        <taxon>Selenomonadales</taxon>
        <taxon>Sporomusaceae</taxon>
        <taxon>Anaerospora</taxon>
    </lineage>
</organism>
<evidence type="ECO:0000313" key="3">
    <source>
        <dbReference type="Proteomes" id="UP000295063"/>
    </source>
</evidence>
<proteinExistence type="predicted"/>
<dbReference type="Pfam" id="PF14267">
    <property type="entry name" value="DUF4357"/>
    <property type="match status" value="1"/>
</dbReference>
<feature type="domain" description="DUF4357" evidence="1">
    <location>
        <begin position="224"/>
        <end position="273"/>
    </location>
</feature>
<dbReference type="EMBL" id="SLUI01000007">
    <property type="protein sequence ID" value="TCL36804.1"/>
    <property type="molecule type" value="Genomic_DNA"/>
</dbReference>
<sequence>MSGKLIRLFLTDGQPNGLRTVEISNMTIHGTIFPRTQLEGFMKREAANKPGVYMLIGQDEQDLETIALYIGQGDPVLPRLRDHARNKEFWTEAIVFSSKDDYLTKTQVKYLEADLYALAKEAYRAKLDNTQAPTRPNISEVDKAEVNQFLEAIKLLLLALGRDILEPRILTEANTGVSETIFELKNKNAFARMAVINNKYVVLKGSTAVRENRRSIAPFLVKLRQDLVDTGIMVETDEELYTFMQDATFNSPSYAAAAIVGGAANGRRLWKYNGKALREWDNEIVDICEDDD</sequence>
<evidence type="ECO:0000313" key="2">
    <source>
        <dbReference type="EMBL" id="TCL36804.1"/>
    </source>
</evidence>
<accession>A0A4R1PWM0</accession>
<dbReference type="AlphaFoldDB" id="A0A4R1PWM0"/>
<dbReference type="CDD" id="cd10447">
    <property type="entry name" value="GIY-YIG_unchar_2"/>
    <property type="match status" value="1"/>
</dbReference>
<comment type="caution">
    <text evidence="2">The sequence shown here is derived from an EMBL/GenBank/DDBJ whole genome shotgun (WGS) entry which is preliminary data.</text>
</comment>
<gene>
    <name evidence="2" type="ORF">EV210_10766</name>
</gene>
<keyword evidence="3" id="KW-1185">Reference proteome</keyword>